<dbReference type="InterPro" id="IPR029055">
    <property type="entry name" value="Ntn_hydrolases_N"/>
</dbReference>
<dbReference type="EC" id="6.3.5.4" evidence="3"/>
<dbReference type="Pfam" id="PF13522">
    <property type="entry name" value="GATase_6"/>
    <property type="match status" value="1"/>
</dbReference>
<evidence type="ECO:0000256" key="5">
    <source>
        <dbReference type="ARBA" id="ARBA00022840"/>
    </source>
</evidence>
<dbReference type="PROSITE" id="PS51278">
    <property type="entry name" value="GATASE_TYPE_2"/>
    <property type="match status" value="1"/>
</dbReference>
<dbReference type="GO" id="GO:0004066">
    <property type="term" value="F:asparagine synthase (glutamine-hydrolyzing) activity"/>
    <property type="evidence" value="ECO:0007669"/>
    <property type="project" value="UniProtKB-EC"/>
</dbReference>
<keyword evidence="9" id="KW-0436">Ligase</keyword>
<evidence type="ECO:0000313" key="9">
    <source>
        <dbReference type="EMBL" id="MBT1702040.1"/>
    </source>
</evidence>
<feature type="domain" description="Glutamine amidotransferase type-2" evidence="8">
    <location>
        <begin position="2"/>
        <end position="217"/>
    </location>
</feature>
<dbReference type="InterPro" id="IPR051786">
    <property type="entry name" value="ASN_synthetase/amidase"/>
</dbReference>
<evidence type="ECO:0000313" key="10">
    <source>
        <dbReference type="Proteomes" id="UP000772618"/>
    </source>
</evidence>
<dbReference type="PANTHER" id="PTHR43284">
    <property type="entry name" value="ASPARAGINE SYNTHETASE (GLUTAMINE-HYDROLYZING)"/>
    <property type="match status" value="1"/>
</dbReference>
<dbReference type="Gene3D" id="3.40.50.620">
    <property type="entry name" value="HUPs"/>
    <property type="match status" value="1"/>
</dbReference>
<dbReference type="CDD" id="cd00712">
    <property type="entry name" value="AsnB"/>
    <property type="match status" value="1"/>
</dbReference>
<comment type="similarity">
    <text evidence="2">Belongs to the asparagine synthetase family.</text>
</comment>
<evidence type="ECO:0000256" key="2">
    <source>
        <dbReference type="ARBA" id="ARBA00005752"/>
    </source>
</evidence>
<dbReference type="PANTHER" id="PTHR43284:SF1">
    <property type="entry name" value="ASPARAGINE SYNTHETASE"/>
    <property type="match status" value="1"/>
</dbReference>
<gene>
    <name evidence="9" type="primary">asnB</name>
    <name evidence="9" type="ORF">KK060_02040</name>
</gene>
<dbReference type="InterPro" id="IPR006426">
    <property type="entry name" value="Asn_synth_AEB"/>
</dbReference>
<dbReference type="NCBIfam" id="TIGR01536">
    <property type="entry name" value="asn_synth_AEB"/>
    <property type="match status" value="1"/>
</dbReference>
<dbReference type="PIRSF" id="PIRSF001589">
    <property type="entry name" value="Asn_synthetase_glu-h"/>
    <property type="match status" value="1"/>
</dbReference>
<proteinExistence type="inferred from homology"/>
<reference evidence="9 10" key="1">
    <citation type="submission" date="2021-05" db="EMBL/GenBank/DDBJ databases">
        <title>A Polyphasic approach of four new species of the genus Ohtaekwangia: Ohtaekwangia histidinii sp. nov., Ohtaekwangia cretensis sp. nov., Ohtaekwangia indiensis sp. nov., Ohtaekwangia reichenbachii sp. nov. from diverse environment.</title>
        <authorList>
            <person name="Octaviana S."/>
        </authorList>
    </citation>
    <scope>NUCLEOTIDE SEQUENCE [LARGE SCALE GENOMIC DNA]</scope>
    <source>
        <strain evidence="9 10">PWU20</strain>
    </source>
</reference>
<dbReference type="SUPFAM" id="SSF52402">
    <property type="entry name" value="Adenine nucleotide alpha hydrolases-like"/>
    <property type="match status" value="1"/>
</dbReference>
<dbReference type="InterPro" id="IPR001962">
    <property type="entry name" value="Asn_synthase"/>
</dbReference>
<organism evidence="9 10">
    <name type="scientific">Chryseosolibacter indicus</name>
    <dbReference type="NCBI Taxonomy" id="2782351"/>
    <lineage>
        <taxon>Bacteria</taxon>
        <taxon>Pseudomonadati</taxon>
        <taxon>Bacteroidota</taxon>
        <taxon>Cytophagia</taxon>
        <taxon>Cytophagales</taxon>
        <taxon>Chryseotaleaceae</taxon>
        <taxon>Chryseosolibacter</taxon>
    </lineage>
</organism>
<accession>A0ABS5VKR4</accession>
<evidence type="ECO:0000256" key="1">
    <source>
        <dbReference type="ARBA" id="ARBA00005187"/>
    </source>
</evidence>
<comment type="pathway">
    <text evidence="1">Amino-acid biosynthesis; L-asparagine biosynthesis; L-asparagine from L-aspartate (L-Gln route): step 1/1.</text>
</comment>
<keyword evidence="6" id="KW-0315">Glutamine amidotransferase</keyword>
<dbReference type="SUPFAM" id="SSF56235">
    <property type="entry name" value="N-terminal nucleophile aminohydrolases (Ntn hydrolases)"/>
    <property type="match status" value="1"/>
</dbReference>
<name>A0ABS5VKR4_9BACT</name>
<dbReference type="Proteomes" id="UP000772618">
    <property type="component" value="Unassembled WGS sequence"/>
</dbReference>
<keyword evidence="10" id="KW-1185">Reference proteome</keyword>
<dbReference type="InterPro" id="IPR033738">
    <property type="entry name" value="AsnB_N"/>
</dbReference>
<comment type="caution">
    <text evidence="9">The sequence shown here is derived from an EMBL/GenBank/DDBJ whole genome shotgun (WGS) entry which is preliminary data.</text>
</comment>
<dbReference type="InterPro" id="IPR014729">
    <property type="entry name" value="Rossmann-like_a/b/a_fold"/>
</dbReference>
<evidence type="ECO:0000259" key="8">
    <source>
        <dbReference type="PROSITE" id="PS51278"/>
    </source>
</evidence>
<dbReference type="EMBL" id="JAHESD010000003">
    <property type="protein sequence ID" value="MBT1702040.1"/>
    <property type="molecule type" value="Genomic_DNA"/>
</dbReference>
<keyword evidence="5" id="KW-0067">ATP-binding</keyword>
<dbReference type="CDD" id="cd01991">
    <property type="entry name" value="Asn_synthase_B_C"/>
    <property type="match status" value="1"/>
</dbReference>
<dbReference type="RefSeq" id="WP_254151735.1">
    <property type="nucleotide sequence ID" value="NZ_JAHESD010000003.1"/>
</dbReference>
<comment type="catalytic activity">
    <reaction evidence="7">
        <text>L-aspartate + L-glutamine + ATP + H2O = L-asparagine + L-glutamate + AMP + diphosphate + H(+)</text>
        <dbReference type="Rhea" id="RHEA:12228"/>
        <dbReference type="ChEBI" id="CHEBI:15377"/>
        <dbReference type="ChEBI" id="CHEBI:15378"/>
        <dbReference type="ChEBI" id="CHEBI:29985"/>
        <dbReference type="ChEBI" id="CHEBI:29991"/>
        <dbReference type="ChEBI" id="CHEBI:30616"/>
        <dbReference type="ChEBI" id="CHEBI:33019"/>
        <dbReference type="ChEBI" id="CHEBI:58048"/>
        <dbReference type="ChEBI" id="CHEBI:58359"/>
        <dbReference type="ChEBI" id="CHEBI:456215"/>
        <dbReference type="EC" id="6.3.5.4"/>
    </reaction>
</comment>
<dbReference type="InterPro" id="IPR017932">
    <property type="entry name" value="GATase_2_dom"/>
</dbReference>
<evidence type="ECO:0000256" key="4">
    <source>
        <dbReference type="ARBA" id="ARBA00022741"/>
    </source>
</evidence>
<dbReference type="Gene3D" id="3.60.20.10">
    <property type="entry name" value="Glutamine Phosphoribosylpyrophosphate, subunit 1, domain 1"/>
    <property type="match status" value="1"/>
</dbReference>
<keyword evidence="4" id="KW-0547">Nucleotide-binding</keyword>
<evidence type="ECO:0000256" key="3">
    <source>
        <dbReference type="ARBA" id="ARBA00012737"/>
    </source>
</evidence>
<protein>
    <recommendedName>
        <fullName evidence="3">asparagine synthase (glutamine-hydrolyzing)</fullName>
        <ecNumber evidence="3">6.3.5.4</ecNumber>
    </recommendedName>
</protein>
<sequence length="624" mass="71734">MCGITGSISKKKLDSDIIMHMTNALIHRGPDAQNIFINNSATVALGHTRLSIIDLSAGANQPFKSGDGRYVIVFNGEIYNYKSVKAELIRDNGSLNFKTESDTEVILYAYARWGSKMCSKLEGMFSIVIYDNFEEQLFICRDRLGKKPLYYYHDSSCFVFSSEIKSLLKHPVVRKNICIDKETIGTFLHLGYIPEPYTIYTTIKKFPSGHFSILSSSELSLKTEMFWEVESDVVIKPNEWSEQAAKKALLNSLEEAVEKRMISDVPLGAFLSGGTDSSLIVAIASKLCKDKLKTFSIGFKDPKFNEQEYATRVAKKLNTEHYAYELDEHEAVNLLEDYLVHFDEPFADTSAVPTMLVSKHARKEVKVALTGDGGDELFSGYGSYDWAMRLANPLVHLVQSPLGTLFNAIGSDRLKRVSRMLENVKDQQRQSHIFSQEQYFFSEKELVSELLQESTKRFYRINYHSNFKSLNAAEEQALFDIKYYLKDDLLVKVDRASMYYALECRSPFLDQKVVALALGLPYGFKRKNGERKWILKELLKDFLPEELVYRPKWGFSIPLAKWMKGELSYLLEKYLTKEVIETCNVVRYEYVEQIKKDFKGGHNYLYNRLWVLIVMHKWLIENGV</sequence>
<evidence type="ECO:0000256" key="7">
    <source>
        <dbReference type="ARBA" id="ARBA00048741"/>
    </source>
</evidence>
<dbReference type="Pfam" id="PF00733">
    <property type="entry name" value="Asn_synthase"/>
    <property type="match status" value="1"/>
</dbReference>
<evidence type="ECO:0000256" key="6">
    <source>
        <dbReference type="ARBA" id="ARBA00022962"/>
    </source>
</evidence>